<dbReference type="OrthoDB" id="3057168at2759"/>
<organism evidence="2 3">
    <name type="scientific">Pseudocercospora eumusae</name>
    <dbReference type="NCBI Taxonomy" id="321146"/>
    <lineage>
        <taxon>Eukaryota</taxon>
        <taxon>Fungi</taxon>
        <taxon>Dikarya</taxon>
        <taxon>Ascomycota</taxon>
        <taxon>Pezizomycotina</taxon>
        <taxon>Dothideomycetes</taxon>
        <taxon>Dothideomycetidae</taxon>
        <taxon>Mycosphaerellales</taxon>
        <taxon>Mycosphaerellaceae</taxon>
        <taxon>Pseudocercospora</taxon>
    </lineage>
</organism>
<comment type="caution">
    <text evidence="2">The sequence shown here is derived from an EMBL/GenBank/DDBJ whole genome shotgun (WGS) entry which is preliminary data.</text>
</comment>
<dbReference type="PANTHER" id="PTHR33840">
    <property type="match status" value="1"/>
</dbReference>
<protein>
    <recommendedName>
        <fullName evidence="1">T6SS Phospholipase effector Tle1-like catalytic domain-containing protein</fullName>
    </recommendedName>
</protein>
<keyword evidence="3" id="KW-1185">Reference proteome</keyword>
<dbReference type="InterPro" id="IPR018712">
    <property type="entry name" value="Tle1-like_cat"/>
</dbReference>
<gene>
    <name evidence="2" type="ORF">AC578_9578</name>
</gene>
<accession>A0A139GXZ1</accession>
<dbReference type="EMBL" id="LFZN01000234">
    <property type="protein sequence ID" value="KXS95077.1"/>
    <property type="molecule type" value="Genomic_DNA"/>
</dbReference>
<dbReference type="AlphaFoldDB" id="A0A139GXZ1"/>
<dbReference type="InterPro" id="IPR029058">
    <property type="entry name" value="AB_hydrolase_fold"/>
</dbReference>
<proteinExistence type="predicted"/>
<evidence type="ECO:0000313" key="2">
    <source>
        <dbReference type="EMBL" id="KXS95077.1"/>
    </source>
</evidence>
<evidence type="ECO:0000259" key="1">
    <source>
        <dbReference type="Pfam" id="PF09994"/>
    </source>
</evidence>
<dbReference type="STRING" id="321146.A0A139GXZ1"/>
<evidence type="ECO:0000313" key="3">
    <source>
        <dbReference type="Proteomes" id="UP000070133"/>
    </source>
</evidence>
<dbReference type="Pfam" id="PF09994">
    <property type="entry name" value="T6SS_Tle1-like_cat"/>
    <property type="match status" value="1"/>
</dbReference>
<feature type="domain" description="T6SS Phospholipase effector Tle1-like catalytic" evidence="1">
    <location>
        <begin position="38"/>
        <end position="153"/>
    </location>
</feature>
<dbReference type="Proteomes" id="UP000070133">
    <property type="component" value="Unassembled WGS sequence"/>
</dbReference>
<reference evidence="2 3" key="1">
    <citation type="submission" date="2015-07" db="EMBL/GenBank/DDBJ databases">
        <title>Comparative genomics of the Sigatoka disease complex on banana suggests a link between parallel evolutionary changes in Pseudocercospora fijiensis and Pseudocercospora eumusae and increased virulence on the banana host.</title>
        <authorList>
            <person name="Chang T.-C."/>
            <person name="Salvucci A."/>
            <person name="Crous P.W."/>
            <person name="Stergiopoulos I."/>
        </authorList>
    </citation>
    <scope>NUCLEOTIDE SEQUENCE [LARGE SCALE GENOMIC DNA]</scope>
    <source>
        <strain evidence="2 3">CBS 114824</strain>
    </source>
</reference>
<name>A0A139GXZ1_9PEZI</name>
<sequence length="177" mass="19113">MAGSETHGSHTAIVDDKCSYEPCKSPSISGPRDSSTLAAPSNVTRICRALKSRSSDGTPKICYYHGGLGSEGNTYNFIIGGYLGQGIDEAIRQAYGFLANNYEDGDEIFLVGFSRGAFTARSVVGLISSVGLLTKLGMESFYPIFMDWENQYTPNYKLGYGTAAWPIANRPAFGEAY</sequence>
<dbReference type="SUPFAM" id="SSF53474">
    <property type="entry name" value="alpha/beta-Hydrolases"/>
    <property type="match status" value="1"/>
</dbReference>
<dbReference type="PANTHER" id="PTHR33840:SF1">
    <property type="entry name" value="TLE1 PHOSPHOLIPASE DOMAIN-CONTAINING PROTEIN"/>
    <property type="match status" value="1"/>
</dbReference>